<dbReference type="AlphaFoldDB" id="A0A6I4P174"/>
<feature type="compositionally biased region" description="Low complexity" evidence="1">
    <location>
        <begin position="13"/>
        <end position="43"/>
    </location>
</feature>
<dbReference type="EMBL" id="WSTA01000144">
    <property type="protein sequence ID" value="MWC00414.1"/>
    <property type="molecule type" value="Genomic_DNA"/>
</dbReference>
<dbReference type="Proteomes" id="UP000438182">
    <property type="component" value="Unassembled WGS sequence"/>
</dbReference>
<feature type="transmembrane region" description="Helical" evidence="2">
    <location>
        <begin position="278"/>
        <end position="299"/>
    </location>
</feature>
<keyword evidence="2" id="KW-0472">Membrane</keyword>
<evidence type="ECO:0000313" key="4">
    <source>
        <dbReference type="Proteomes" id="UP000438182"/>
    </source>
</evidence>
<keyword evidence="4" id="KW-1185">Reference proteome</keyword>
<protein>
    <submittedName>
        <fullName evidence="3">Uncharacterized protein</fullName>
    </submittedName>
</protein>
<evidence type="ECO:0000256" key="2">
    <source>
        <dbReference type="SAM" id="Phobius"/>
    </source>
</evidence>
<feature type="non-terminal residue" evidence="3">
    <location>
        <position position="1"/>
    </location>
</feature>
<evidence type="ECO:0000313" key="3">
    <source>
        <dbReference type="EMBL" id="MWC00414.1"/>
    </source>
</evidence>
<keyword evidence="2" id="KW-1133">Transmembrane helix</keyword>
<keyword evidence="2" id="KW-0812">Transmembrane</keyword>
<feature type="compositionally biased region" description="Pro residues" evidence="1">
    <location>
        <begin position="1"/>
        <end position="12"/>
    </location>
</feature>
<organism evidence="3 4">
    <name type="scientific">Agromyces seonyuensis</name>
    <dbReference type="NCBI Taxonomy" id="2662446"/>
    <lineage>
        <taxon>Bacteria</taxon>
        <taxon>Bacillati</taxon>
        <taxon>Actinomycetota</taxon>
        <taxon>Actinomycetes</taxon>
        <taxon>Micrococcales</taxon>
        <taxon>Microbacteriaceae</taxon>
        <taxon>Agromyces</taxon>
    </lineage>
</organism>
<feature type="compositionally biased region" description="Pro residues" evidence="1">
    <location>
        <begin position="59"/>
        <end position="71"/>
    </location>
</feature>
<dbReference type="RefSeq" id="WP_160427043.1">
    <property type="nucleotide sequence ID" value="NZ_WSTA01000144.1"/>
</dbReference>
<sequence>VDAPEPVAPGPDPVAADAPATDAAAAETAPPTPPTSAAEPPADSDLDAAIGRASTLEAPPAPEPAEPPTFVEPPSFAETSTDSASADSAADAALAADSGAATAATEAVPAPVAAGAVRRETFLPPTVQDAPPVEEAGAAVAAPQTIYVQAPAAPKTLHNRGFGTLVALVATLAFAVLYLGIAALLLAGAGWETAGEYTLEFAGQARYWVPVILFFVGFVVLIVIVDRGRWWAYVVFGLLVGIWVYFAYLGGAALTIRLWEYTPQEAAYFISTRWLDPFAIISGVLAREVVIWFGAWIAARGAVVEQRNRDNAAEYERLLAAGPAARQY</sequence>
<feature type="transmembrane region" description="Helical" evidence="2">
    <location>
        <begin position="232"/>
        <end position="258"/>
    </location>
</feature>
<evidence type="ECO:0000256" key="1">
    <source>
        <dbReference type="SAM" id="MobiDB-lite"/>
    </source>
</evidence>
<feature type="region of interest" description="Disordered" evidence="1">
    <location>
        <begin position="1"/>
        <end position="90"/>
    </location>
</feature>
<feature type="transmembrane region" description="Helical" evidence="2">
    <location>
        <begin position="165"/>
        <end position="187"/>
    </location>
</feature>
<accession>A0A6I4P174</accession>
<comment type="caution">
    <text evidence="3">The sequence shown here is derived from an EMBL/GenBank/DDBJ whole genome shotgun (WGS) entry which is preliminary data.</text>
</comment>
<feature type="transmembrane region" description="Helical" evidence="2">
    <location>
        <begin position="207"/>
        <end position="225"/>
    </location>
</feature>
<gene>
    <name evidence="3" type="ORF">GB864_17900</name>
</gene>
<name>A0A6I4P174_9MICO</name>
<feature type="compositionally biased region" description="Low complexity" evidence="1">
    <location>
        <begin position="77"/>
        <end position="90"/>
    </location>
</feature>
<reference evidence="3 4" key="1">
    <citation type="submission" date="2019-12" db="EMBL/GenBank/DDBJ databases">
        <authorList>
            <person name="Kim Y.S."/>
        </authorList>
    </citation>
    <scope>NUCLEOTIDE SEQUENCE [LARGE SCALE GENOMIC DNA]</scope>
    <source>
        <strain evidence="3 4">MMS17-SY077</strain>
    </source>
</reference>
<proteinExistence type="predicted"/>